<evidence type="ECO:0000256" key="3">
    <source>
        <dbReference type="ARBA" id="ARBA00023014"/>
    </source>
</evidence>
<gene>
    <name evidence="4" type="primary">fdx4</name>
    <name evidence="4" type="ORF">PANO66_01522</name>
    <name evidence="5" type="ORF">PLAM_2867</name>
</gene>
<organism evidence="5">
    <name type="scientific">Planktothrix agardhii</name>
    <name type="common">Oscillatoria agardhii</name>
    <dbReference type="NCBI Taxonomy" id="1160"/>
    <lineage>
        <taxon>Bacteria</taxon>
        <taxon>Bacillati</taxon>
        <taxon>Cyanobacteriota</taxon>
        <taxon>Cyanophyceae</taxon>
        <taxon>Oscillatoriophycideae</taxon>
        <taxon>Oscillatoriales</taxon>
        <taxon>Microcoleaceae</taxon>
        <taxon>Planktothrix</taxon>
    </lineage>
</organism>
<reference evidence="5" key="1">
    <citation type="submission" date="2015-09" db="EMBL/GenBank/DDBJ databases">
        <authorList>
            <person name="Jackson K.R."/>
            <person name="Lunt B.L."/>
            <person name="Fisher J.N.B."/>
            <person name="Gardner A.V."/>
            <person name="Bailey M.E."/>
            <person name="Deus L.M."/>
            <person name="Earl A.S."/>
            <person name="Gibby P.D."/>
            <person name="Hartmann K.A."/>
            <person name="Liu J.E."/>
            <person name="Manci A.M."/>
            <person name="Nielsen D.A."/>
            <person name="Solomon M.B."/>
            <person name="Breakwell D.P."/>
            <person name="Burnett S.H."/>
            <person name="Grose J.H."/>
        </authorList>
    </citation>
    <scope>NUCLEOTIDE SEQUENCE</scope>
    <source>
        <strain evidence="5">7805</strain>
    </source>
</reference>
<dbReference type="PANTHER" id="PTHR43578">
    <property type="entry name" value="NADH-QUINONE OXIDOREDUCTASE SUBUNIT F"/>
    <property type="match status" value="1"/>
</dbReference>
<dbReference type="SUPFAM" id="SSF52833">
    <property type="entry name" value="Thioredoxin-like"/>
    <property type="match status" value="1"/>
</dbReference>
<dbReference type="GO" id="GO:0046872">
    <property type="term" value="F:metal ion binding"/>
    <property type="evidence" value="ECO:0007669"/>
    <property type="project" value="UniProtKB-KW"/>
</dbReference>
<name>A0A1J1JJA9_PLAAG</name>
<protein>
    <submittedName>
        <fullName evidence="4">Ferredoxin, 2Fe-2S</fullName>
    </submittedName>
</protein>
<evidence type="ECO:0000256" key="1">
    <source>
        <dbReference type="ARBA" id="ARBA00022723"/>
    </source>
</evidence>
<evidence type="ECO:0000256" key="2">
    <source>
        <dbReference type="ARBA" id="ARBA00023004"/>
    </source>
</evidence>
<reference evidence="4" key="2">
    <citation type="submission" date="2020-09" db="EMBL/GenBank/DDBJ databases">
        <authorList>
            <person name="Blom J."/>
        </authorList>
    </citation>
    <scope>NUCLEOTIDE SEQUENCE</scope>
    <source>
        <strain evidence="4">No.66</strain>
    </source>
</reference>
<keyword evidence="3" id="KW-0411">Iron-sulfur</keyword>
<dbReference type="AlphaFoldDB" id="A0A1J1JJA9"/>
<dbReference type="InterPro" id="IPR036249">
    <property type="entry name" value="Thioredoxin-like_sf"/>
</dbReference>
<keyword evidence="1" id="KW-0479">Metal-binding</keyword>
<evidence type="ECO:0000313" key="5">
    <source>
        <dbReference type="EMBL" id="CUM60833.1"/>
    </source>
</evidence>
<dbReference type="EMBL" id="LO018304">
    <property type="protein sequence ID" value="CUM60833.1"/>
    <property type="molecule type" value="Genomic_DNA"/>
</dbReference>
<dbReference type="PANTHER" id="PTHR43578:SF3">
    <property type="entry name" value="NADH-QUINONE OXIDOREDUCTASE SUBUNIT F"/>
    <property type="match status" value="1"/>
</dbReference>
<dbReference type="Pfam" id="PF01257">
    <property type="entry name" value="2Fe-2S_thioredx"/>
    <property type="match status" value="1"/>
</dbReference>
<dbReference type="Proteomes" id="UP001153761">
    <property type="component" value="Chromosome"/>
</dbReference>
<dbReference type="CDD" id="cd02980">
    <property type="entry name" value="TRX_Fd_family"/>
    <property type="match status" value="1"/>
</dbReference>
<proteinExistence type="predicted"/>
<accession>A0A1J1JJA9</accession>
<sequence length="100" mass="11454">MPTQPPHCVLICQHQSCQLQGSSKVLEAFQNCNIEGVTMEASGCLGQCNIGPTVRVIPDEIWYYRVTPEDVPLIVEQHLKQGEPVQEKLNPRFHPRYQYY</sequence>
<keyword evidence="2" id="KW-0408">Iron</keyword>
<dbReference type="GO" id="GO:0051536">
    <property type="term" value="F:iron-sulfur cluster binding"/>
    <property type="evidence" value="ECO:0007669"/>
    <property type="project" value="UniProtKB-KW"/>
</dbReference>
<dbReference type="RefSeq" id="WP_042157067.1">
    <property type="nucleotide sequence ID" value="NZ_JBAVBW010000105.1"/>
</dbReference>
<dbReference type="EMBL" id="LR882963">
    <property type="protein sequence ID" value="CAD5933747.1"/>
    <property type="molecule type" value="Genomic_DNA"/>
</dbReference>
<evidence type="ECO:0000313" key="4">
    <source>
        <dbReference type="EMBL" id="CAD5933747.1"/>
    </source>
</evidence>
<dbReference type="GeneID" id="77286911"/>
<dbReference type="Gene3D" id="3.40.30.10">
    <property type="entry name" value="Glutaredoxin"/>
    <property type="match status" value="1"/>
</dbReference>